<proteinExistence type="predicted"/>
<evidence type="ECO:0000256" key="1">
    <source>
        <dbReference type="SAM" id="MobiDB-lite"/>
    </source>
</evidence>
<keyword evidence="2" id="KW-1133">Transmembrane helix</keyword>
<evidence type="ECO:0000313" key="7">
    <source>
        <dbReference type="Proteomes" id="UP000553957"/>
    </source>
</evidence>
<sequence length="391" mass="42731">MPARLAAALFAVLAFLPVVPAHAAAPEVPDRIAAAWRTDRLYVDDRLTVPDSELDRIRAAAKTAGFPVYIALVPQTPYLRKIQYDLPTLLQARTGQPGLYVVQVVSGDYWNGIEELYRPGGLKGKSLISVISADKQRLDLVNDRPAPQVVRTIQQAQTAYDGRPLPPIAAEDREPERPNRGSSVTDQEDRAAFIGLGAGGFIGFVLTLFLAFRRKRRPRRVGAEPNSYVTEIRRQADLGIRKAAHAISRLEAKPRLTLEQLDQRDDANRRLAAARALRADDPDGLLAVAGALLLSRQAQRAANGAKVPPPCFFDPTHNFGTTHVDWDGVEVPACKLCATRMAKGQAPRGLHVKSVPYWTLDPADSPLVATGFGALTDDLPERITGRLDDAR</sequence>
<gene>
    <name evidence="4" type="ORF">HNR71_000933</name>
    <name evidence="5" type="ORF">HPO96_15065</name>
</gene>
<protein>
    <recommendedName>
        <fullName evidence="8">TPM domain-containing protein</fullName>
    </recommendedName>
</protein>
<keyword evidence="2" id="KW-0472">Membrane</keyword>
<dbReference type="Proteomes" id="UP000553957">
    <property type="component" value="Unassembled WGS sequence"/>
</dbReference>
<evidence type="ECO:0008006" key="8">
    <source>
        <dbReference type="Google" id="ProtNLM"/>
    </source>
</evidence>
<name>A0A7Y4KZK1_9ACTN</name>
<evidence type="ECO:0000256" key="3">
    <source>
        <dbReference type="SAM" id="SignalP"/>
    </source>
</evidence>
<reference evidence="4 7" key="2">
    <citation type="submission" date="2020-08" db="EMBL/GenBank/DDBJ databases">
        <title>Sequencing the genomes of 1000 actinobacteria strains.</title>
        <authorList>
            <person name="Klenk H.-P."/>
        </authorList>
    </citation>
    <scope>NUCLEOTIDE SEQUENCE [LARGE SCALE GENOMIC DNA]</scope>
    <source>
        <strain evidence="4 7">DSM 15626</strain>
    </source>
</reference>
<feature type="chain" id="PRO_5036217689" description="TPM domain-containing protein" evidence="3">
    <location>
        <begin position="24"/>
        <end position="391"/>
    </location>
</feature>
<dbReference type="RefSeq" id="WP_171674066.1">
    <property type="nucleotide sequence ID" value="NZ_BAAAGT010000001.1"/>
</dbReference>
<comment type="caution">
    <text evidence="5">The sequence shown here is derived from an EMBL/GenBank/DDBJ whole genome shotgun (WGS) entry which is preliminary data.</text>
</comment>
<dbReference type="Proteomes" id="UP000534306">
    <property type="component" value="Unassembled WGS sequence"/>
</dbReference>
<feature type="region of interest" description="Disordered" evidence="1">
    <location>
        <begin position="161"/>
        <end position="186"/>
    </location>
</feature>
<keyword evidence="3" id="KW-0732">Signal</keyword>
<evidence type="ECO:0000313" key="6">
    <source>
        <dbReference type="Proteomes" id="UP000534306"/>
    </source>
</evidence>
<evidence type="ECO:0000256" key="2">
    <source>
        <dbReference type="SAM" id="Phobius"/>
    </source>
</evidence>
<evidence type="ECO:0000313" key="5">
    <source>
        <dbReference type="EMBL" id="NOL41565.1"/>
    </source>
</evidence>
<dbReference type="EMBL" id="JABJRC010000003">
    <property type="protein sequence ID" value="NOL41565.1"/>
    <property type="molecule type" value="Genomic_DNA"/>
</dbReference>
<keyword evidence="6" id="KW-1185">Reference proteome</keyword>
<reference evidence="5 6" key="1">
    <citation type="submission" date="2020-05" db="EMBL/GenBank/DDBJ databases">
        <title>Genome sequence of Kribbella sandramycini ATCC 39419.</title>
        <authorList>
            <person name="Maclea K.S."/>
            <person name="Fair J.L."/>
        </authorList>
    </citation>
    <scope>NUCLEOTIDE SEQUENCE [LARGE SCALE GENOMIC DNA]</scope>
    <source>
        <strain evidence="5 6">ATCC 39419</strain>
    </source>
</reference>
<organism evidence="5 6">
    <name type="scientific">Kribbella sandramycini</name>
    <dbReference type="NCBI Taxonomy" id="60450"/>
    <lineage>
        <taxon>Bacteria</taxon>
        <taxon>Bacillati</taxon>
        <taxon>Actinomycetota</taxon>
        <taxon>Actinomycetes</taxon>
        <taxon>Propionibacteriales</taxon>
        <taxon>Kribbellaceae</taxon>
        <taxon>Kribbella</taxon>
    </lineage>
</organism>
<evidence type="ECO:0000313" key="4">
    <source>
        <dbReference type="EMBL" id="MBB6565296.1"/>
    </source>
</evidence>
<keyword evidence="2" id="KW-0812">Transmembrane</keyword>
<accession>A0A7Y4KZK1</accession>
<feature type="compositionally biased region" description="Basic and acidic residues" evidence="1">
    <location>
        <begin position="170"/>
        <end position="179"/>
    </location>
</feature>
<feature type="transmembrane region" description="Helical" evidence="2">
    <location>
        <begin position="191"/>
        <end position="212"/>
    </location>
</feature>
<dbReference type="EMBL" id="JACHKF010000001">
    <property type="protein sequence ID" value="MBB6565296.1"/>
    <property type="molecule type" value="Genomic_DNA"/>
</dbReference>
<dbReference type="AlphaFoldDB" id="A0A7Y4KZK1"/>
<feature type="signal peptide" evidence="3">
    <location>
        <begin position="1"/>
        <end position="23"/>
    </location>
</feature>